<reference evidence="9 10" key="1">
    <citation type="submission" date="2023-02" db="EMBL/GenBank/DDBJ databases">
        <title>Genome sequence of Sphingobacterium sp. KACC 22765.</title>
        <authorList>
            <person name="Kim S."/>
            <person name="Heo J."/>
            <person name="Kwon S.-W."/>
        </authorList>
    </citation>
    <scope>NUCLEOTIDE SEQUENCE [LARGE SCALE GENOMIC DNA]</scope>
    <source>
        <strain evidence="9 10">KACC 22765</strain>
    </source>
</reference>
<evidence type="ECO:0000256" key="3">
    <source>
        <dbReference type="ARBA" id="ARBA00022452"/>
    </source>
</evidence>
<dbReference type="PROSITE" id="PS52016">
    <property type="entry name" value="TONB_DEPENDENT_REC_3"/>
    <property type="match status" value="1"/>
</dbReference>
<dbReference type="Gene3D" id="2.40.170.20">
    <property type="entry name" value="TonB-dependent receptor, beta-barrel domain"/>
    <property type="match status" value="1"/>
</dbReference>
<dbReference type="SUPFAM" id="SSF56935">
    <property type="entry name" value="Porins"/>
    <property type="match status" value="1"/>
</dbReference>
<dbReference type="InterPro" id="IPR008969">
    <property type="entry name" value="CarboxyPept-like_regulatory"/>
</dbReference>
<dbReference type="InterPro" id="IPR039426">
    <property type="entry name" value="TonB-dep_rcpt-like"/>
</dbReference>
<protein>
    <submittedName>
        <fullName evidence="9">SusC/RagA family TonB-linked outer membrane protein</fullName>
    </submittedName>
</protein>
<keyword evidence="5 7" id="KW-0472">Membrane</keyword>
<name>A0ABY7WBC2_9SPHI</name>
<gene>
    <name evidence="9" type="ORF">PQ465_11510</name>
</gene>
<keyword evidence="6 7" id="KW-0998">Cell outer membrane</keyword>
<evidence type="ECO:0000256" key="5">
    <source>
        <dbReference type="ARBA" id="ARBA00023136"/>
    </source>
</evidence>
<evidence type="ECO:0000259" key="8">
    <source>
        <dbReference type="Pfam" id="PF07715"/>
    </source>
</evidence>
<dbReference type="InterPro" id="IPR023997">
    <property type="entry name" value="TonB-dep_OMP_SusC/RagA_CS"/>
</dbReference>
<evidence type="ECO:0000256" key="4">
    <source>
        <dbReference type="ARBA" id="ARBA00022692"/>
    </source>
</evidence>
<dbReference type="Pfam" id="PF13715">
    <property type="entry name" value="CarbopepD_reg_2"/>
    <property type="match status" value="1"/>
</dbReference>
<comment type="subcellular location">
    <subcellularLocation>
        <location evidence="1 7">Cell outer membrane</location>
        <topology evidence="1 7">Multi-pass membrane protein</topology>
    </subcellularLocation>
</comment>
<dbReference type="Gene3D" id="2.60.40.1120">
    <property type="entry name" value="Carboxypeptidase-like, regulatory domain"/>
    <property type="match status" value="1"/>
</dbReference>
<keyword evidence="4 7" id="KW-0812">Transmembrane</keyword>
<dbReference type="Proteomes" id="UP001221558">
    <property type="component" value="Chromosome"/>
</dbReference>
<dbReference type="InterPro" id="IPR012910">
    <property type="entry name" value="Plug_dom"/>
</dbReference>
<keyword evidence="3 7" id="KW-1134">Transmembrane beta strand</keyword>
<proteinExistence type="inferred from homology"/>
<evidence type="ECO:0000313" key="9">
    <source>
        <dbReference type="EMBL" id="WDF66933.1"/>
    </source>
</evidence>
<dbReference type="NCBIfam" id="TIGR04056">
    <property type="entry name" value="OMP_RagA_SusC"/>
    <property type="match status" value="1"/>
</dbReference>
<evidence type="ECO:0000256" key="1">
    <source>
        <dbReference type="ARBA" id="ARBA00004571"/>
    </source>
</evidence>
<keyword evidence="2 7" id="KW-0813">Transport</keyword>
<dbReference type="Gene3D" id="2.170.130.10">
    <property type="entry name" value="TonB-dependent receptor, plug domain"/>
    <property type="match status" value="1"/>
</dbReference>
<evidence type="ECO:0000256" key="6">
    <source>
        <dbReference type="ARBA" id="ARBA00023237"/>
    </source>
</evidence>
<feature type="domain" description="TonB-dependent receptor plug" evidence="8">
    <location>
        <begin position="126"/>
        <end position="229"/>
    </location>
</feature>
<keyword evidence="10" id="KW-1185">Reference proteome</keyword>
<dbReference type="Pfam" id="PF07715">
    <property type="entry name" value="Plug"/>
    <property type="match status" value="1"/>
</dbReference>
<dbReference type="RefSeq" id="WP_274265673.1">
    <property type="nucleotide sequence ID" value="NZ_CP117880.1"/>
</dbReference>
<dbReference type="EMBL" id="CP117880">
    <property type="protein sequence ID" value="WDF66933.1"/>
    <property type="molecule type" value="Genomic_DNA"/>
</dbReference>
<evidence type="ECO:0000313" key="10">
    <source>
        <dbReference type="Proteomes" id="UP001221558"/>
    </source>
</evidence>
<dbReference type="SUPFAM" id="SSF49464">
    <property type="entry name" value="Carboxypeptidase regulatory domain-like"/>
    <property type="match status" value="1"/>
</dbReference>
<dbReference type="NCBIfam" id="TIGR04057">
    <property type="entry name" value="SusC_RagA_signa"/>
    <property type="match status" value="1"/>
</dbReference>
<comment type="similarity">
    <text evidence="7">Belongs to the TonB-dependent receptor family.</text>
</comment>
<sequence>MRMLFLTLSMLSYLLWIPVGYGQSAFLSLNGRVLQAETAIPLEAVSVHFLDFDRTIQTDKEGRFTANLPSRESYRISVSLEGYREVQLQVVQREGTIADIDLEPIARTIEEVVVNTGYQKIPRERATGSFEFVDKGLFNRQIGTDVISRLDGIMPSILFDKRNGSESDMIVRGVSSLGTESDRSVLIVVDNFPFEGDINNINPNDVESVTLLKDAAAASIWGARAGNGVLVITTKRGVQGSPWRITATANGTFTEKPNLYYLPRMTSSEFIDVEQFLFERGVFNSAINNVTSRPPLTPVVEMLHQHAIGHLTQQELERELDALRRLDIRDDLHDYFYRTGFNQQYALNVAGGGERSSSLFSVGYDKNNAAEVGTSLQRVSLNMQNTFQLAPKLDLQLGMRYGMLHNTANHQSTFQMSSSKSMYPYADLVDIHGNALAVTRDYRAGYLDVVDARGNMLDWRYRPYQELDLADNTTTSNNVLFNTALKYTVLDGVQAEAYYQLENQSSQRENIFNEQTYFTRNMVNRYARDNGSTLTRAIPLGAISDRNDARLQAHSIRGQLSYGKSWAAHHLSAILGGEMRSSRTTSNSARQYGYDTDILTVRPVDYITRHPLYDNLAGAATIPFANSAYGSTQRFISTYLNGAYTYADRYTVSLSGRRDASNLFGVETNNKWTPLWSVGTVWNVANESFYNLSFLPRLKLRGTYGYSGNIRSDVAAVTTIDYYGLSRLGRYPYAVVQNPPNAELRWEKIGTFNMGLDFGIKGDVFSGSVEYYNKKAVDVITSVAADPTTGFDYLQLNSAVLRNKGLDVSLNGSFRFAGFSLQSNLLFSKNLNRVETYLLEPNFVSQYVGNGNAVSPIVGKPAYPLVSYRWAGLDPMTGDPMGYISGEVSKDYPALAQQATLDDLIFHGSALPEYYGAFRNTLQWKGLSVSVNITYRAGYFFRRQTITYANLLTANGRAEHGDFANRWQNPGDELQTTVPSLVYPANSRRDEFYKNTEVTAERGDHIRLQDINVSYILPSISAWQLKEIKITGYARNLGMLWRANDRALDPDVNQLPFQTTYAIGLTTTF</sequence>
<evidence type="ECO:0000256" key="7">
    <source>
        <dbReference type="PROSITE-ProRule" id="PRU01360"/>
    </source>
</evidence>
<accession>A0ABY7WBC2</accession>
<dbReference type="InterPro" id="IPR036942">
    <property type="entry name" value="Beta-barrel_TonB_sf"/>
</dbReference>
<evidence type="ECO:0000256" key="2">
    <source>
        <dbReference type="ARBA" id="ARBA00022448"/>
    </source>
</evidence>
<dbReference type="InterPro" id="IPR037066">
    <property type="entry name" value="Plug_dom_sf"/>
</dbReference>
<organism evidence="9 10">
    <name type="scientific">Sphingobacterium oryzagri</name>
    <dbReference type="NCBI Taxonomy" id="3025669"/>
    <lineage>
        <taxon>Bacteria</taxon>
        <taxon>Pseudomonadati</taxon>
        <taxon>Bacteroidota</taxon>
        <taxon>Sphingobacteriia</taxon>
        <taxon>Sphingobacteriales</taxon>
        <taxon>Sphingobacteriaceae</taxon>
        <taxon>Sphingobacterium</taxon>
    </lineage>
</organism>
<dbReference type="InterPro" id="IPR023996">
    <property type="entry name" value="TonB-dep_OMP_SusC/RagA"/>
</dbReference>